<dbReference type="InterPro" id="IPR021701">
    <property type="entry name" value="DUF3284"/>
</dbReference>
<dbReference type="Pfam" id="PF11687">
    <property type="entry name" value="DUF3284"/>
    <property type="match status" value="1"/>
</dbReference>
<proteinExistence type="predicted"/>
<reference evidence="1 2" key="1">
    <citation type="journal article" date="2013" name="ISME J.">
        <title>Multifactorial diversity sustains microbial community stability.</title>
        <authorList>
            <person name="Erkus O."/>
            <person name="de Jager V.C."/>
            <person name="Spus M."/>
            <person name="van Alen-Boerrigter I.J."/>
            <person name="van Rijswijck I.M."/>
            <person name="Hazelwood L."/>
            <person name="Janssen P.W."/>
            <person name="van Hijum S.A."/>
            <person name="Kleerebezem M."/>
            <person name="Smid E.J."/>
        </authorList>
    </citation>
    <scope>NUCLEOTIDE SEQUENCE [LARGE SCALE GENOMIC DNA]</scope>
    <source>
        <strain evidence="1 2">TIFN3</strain>
    </source>
</reference>
<dbReference type="Proteomes" id="UP000015664">
    <property type="component" value="Unassembled WGS sequence"/>
</dbReference>
<protein>
    <recommendedName>
        <fullName evidence="3">DUF3284 domain-containing protein</fullName>
    </recommendedName>
</protein>
<evidence type="ECO:0000313" key="2">
    <source>
        <dbReference type="Proteomes" id="UP000015664"/>
    </source>
</evidence>
<dbReference type="AlphaFoldDB" id="T0WRN9"/>
<comment type="caution">
    <text evidence="1">The sequence shown here is derived from an EMBL/GenBank/DDBJ whole genome shotgun (WGS) entry which is preliminary data.</text>
</comment>
<dbReference type="PATRIC" id="fig|1234873.3.peg.544"/>
<accession>T0WRN9</accession>
<sequence length="168" mass="19541">MQRIFNLVRINLVKKLAEGEKKMRIDKIVDAPREFIFEKIIDSCLFDIEKNTGKRPKVRSLNGYEYSKSFGKNQRGSIKITELTELTEPSIYAFTTKTNHNTFSTRWELHKIDDRSTQVVIEENQTSNGFIQMINDKAVGFFLGRFKKRQMVAVLDNVNRAYNGGRAR</sequence>
<gene>
    <name evidence="1" type="ORF">LLT3_05100</name>
</gene>
<evidence type="ECO:0000313" key="1">
    <source>
        <dbReference type="EMBL" id="EQC95874.1"/>
    </source>
</evidence>
<organism evidence="1 2">
    <name type="scientific">Lactococcus cremoris subsp. cremoris TIFN3</name>
    <dbReference type="NCBI Taxonomy" id="1234873"/>
    <lineage>
        <taxon>Bacteria</taxon>
        <taxon>Bacillati</taxon>
        <taxon>Bacillota</taxon>
        <taxon>Bacilli</taxon>
        <taxon>Lactobacillales</taxon>
        <taxon>Streptococcaceae</taxon>
        <taxon>Lactococcus</taxon>
        <taxon>Lactococcus cremoris subsp. cremoris</taxon>
    </lineage>
</organism>
<dbReference type="EMBL" id="ATBE01000029">
    <property type="protein sequence ID" value="EQC95874.1"/>
    <property type="molecule type" value="Genomic_DNA"/>
</dbReference>
<name>T0WRN9_LACLC</name>
<evidence type="ECO:0008006" key="3">
    <source>
        <dbReference type="Google" id="ProtNLM"/>
    </source>
</evidence>